<dbReference type="EMBL" id="GBRH01257760">
    <property type="protein sequence ID" value="JAD40135.1"/>
    <property type="molecule type" value="Transcribed_RNA"/>
</dbReference>
<accession>A0A0A8ZTR1</accession>
<proteinExistence type="predicted"/>
<dbReference type="AlphaFoldDB" id="A0A0A8ZTR1"/>
<name>A0A0A8ZTR1_ARUDO</name>
<protein>
    <submittedName>
        <fullName evidence="1">Uncharacterized protein</fullName>
    </submittedName>
</protein>
<reference evidence="1" key="2">
    <citation type="journal article" date="2015" name="Data Brief">
        <title>Shoot transcriptome of the giant reed, Arundo donax.</title>
        <authorList>
            <person name="Barrero R.A."/>
            <person name="Guerrero F.D."/>
            <person name="Moolhuijzen P."/>
            <person name="Goolsby J.A."/>
            <person name="Tidwell J."/>
            <person name="Bellgard S.E."/>
            <person name="Bellgard M.I."/>
        </authorList>
    </citation>
    <scope>NUCLEOTIDE SEQUENCE</scope>
    <source>
        <tissue evidence="1">Shoot tissue taken approximately 20 cm above the soil surface</tissue>
    </source>
</reference>
<sequence length="34" mass="4133">MHYITHIALYDTLQLFINHTHCTILHVKTFYRST</sequence>
<organism evidence="1">
    <name type="scientific">Arundo donax</name>
    <name type="common">Giant reed</name>
    <name type="synonym">Donax arundinaceus</name>
    <dbReference type="NCBI Taxonomy" id="35708"/>
    <lineage>
        <taxon>Eukaryota</taxon>
        <taxon>Viridiplantae</taxon>
        <taxon>Streptophyta</taxon>
        <taxon>Embryophyta</taxon>
        <taxon>Tracheophyta</taxon>
        <taxon>Spermatophyta</taxon>
        <taxon>Magnoliopsida</taxon>
        <taxon>Liliopsida</taxon>
        <taxon>Poales</taxon>
        <taxon>Poaceae</taxon>
        <taxon>PACMAD clade</taxon>
        <taxon>Arundinoideae</taxon>
        <taxon>Arundineae</taxon>
        <taxon>Arundo</taxon>
    </lineage>
</organism>
<reference evidence="1" key="1">
    <citation type="submission" date="2014-09" db="EMBL/GenBank/DDBJ databases">
        <authorList>
            <person name="Magalhaes I.L.F."/>
            <person name="Oliveira U."/>
            <person name="Santos F.R."/>
            <person name="Vidigal T.H.D.A."/>
            <person name="Brescovit A.D."/>
            <person name="Santos A.J."/>
        </authorList>
    </citation>
    <scope>NUCLEOTIDE SEQUENCE</scope>
    <source>
        <tissue evidence="1">Shoot tissue taken approximately 20 cm above the soil surface</tissue>
    </source>
</reference>
<evidence type="ECO:0000313" key="1">
    <source>
        <dbReference type="EMBL" id="JAD40135.1"/>
    </source>
</evidence>